<proteinExistence type="predicted"/>
<dbReference type="EMBL" id="MCOG01000024">
    <property type="protein sequence ID" value="ORY75864.1"/>
    <property type="molecule type" value="Genomic_DNA"/>
</dbReference>
<reference evidence="1 2" key="1">
    <citation type="submission" date="2016-08" db="EMBL/GenBank/DDBJ databases">
        <title>A Parts List for Fungal Cellulosomes Revealed by Comparative Genomics.</title>
        <authorList>
            <consortium name="DOE Joint Genome Institute"/>
            <person name="Haitjema C.H."/>
            <person name="Gilmore S.P."/>
            <person name="Henske J.K."/>
            <person name="Solomon K.V."/>
            <person name="De Groot R."/>
            <person name="Kuo A."/>
            <person name="Mondo S.J."/>
            <person name="Salamov A.A."/>
            <person name="Labutti K."/>
            <person name="Zhao Z."/>
            <person name="Chiniquy J."/>
            <person name="Barry K."/>
            <person name="Brewer H.M."/>
            <person name="Purvine S.O."/>
            <person name="Wright A.T."/>
            <person name="Boxma B."/>
            <person name="Van Alen T."/>
            <person name="Hackstein J.H."/>
            <person name="Baker S.E."/>
            <person name="Grigoriev I.V."/>
            <person name="O'Malley M.A."/>
        </authorList>
    </citation>
    <scope>NUCLEOTIDE SEQUENCE [LARGE SCALE GENOMIC DNA]</scope>
    <source>
        <strain evidence="1 2">G1</strain>
    </source>
</reference>
<name>A0A1Y2EX87_9FUNG</name>
<keyword evidence="2" id="KW-1185">Reference proteome</keyword>
<comment type="caution">
    <text evidence="1">The sequence shown here is derived from an EMBL/GenBank/DDBJ whole genome shotgun (WGS) entry which is preliminary data.</text>
</comment>
<dbReference type="Proteomes" id="UP000193920">
    <property type="component" value="Unassembled WGS sequence"/>
</dbReference>
<accession>A0A1Y2EX87</accession>
<protein>
    <submittedName>
        <fullName evidence="1">Uncharacterized protein</fullName>
    </submittedName>
</protein>
<evidence type="ECO:0000313" key="2">
    <source>
        <dbReference type="Proteomes" id="UP000193920"/>
    </source>
</evidence>
<gene>
    <name evidence="1" type="ORF">LY90DRAFT_501971</name>
</gene>
<sequence>MGKLENAYLVHTIVPNNNVTEETGESTLNAKTVTTKDDIKARRIIYLHIKEETTTLDGKISNEESTTLNGEISIEGYTTTTETIANNEKEYEKVKKEEKENETTTLKSEIPTEKTLAINMESFLIEENTKYSIIEKNENKLLIDYGLKRTW</sequence>
<evidence type="ECO:0000313" key="1">
    <source>
        <dbReference type="EMBL" id="ORY75864.1"/>
    </source>
</evidence>
<dbReference type="AlphaFoldDB" id="A0A1Y2EX87"/>
<organism evidence="1 2">
    <name type="scientific">Neocallimastix californiae</name>
    <dbReference type="NCBI Taxonomy" id="1754190"/>
    <lineage>
        <taxon>Eukaryota</taxon>
        <taxon>Fungi</taxon>
        <taxon>Fungi incertae sedis</taxon>
        <taxon>Chytridiomycota</taxon>
        <taxon>Chytridiomycota incertae sedis</taxon>
        <taxon>Neocallimastigomycetes</taxon>
        <taxon>Neocallimastigales</taxon>
        <taxon>Neocallimastigaceae</taxon>
        <taxon>Neocallimastix</taxon>
    </lineage>
</organism>